<organism evidence="3 4">
    <name type="scientific">Kingella negevensis</name>
    <dbReference type="NCBI Taxonomy" id="1522312"/>
    <lineage>
        <taxon>Bacteria</taxon>
        <taxon>Pseudomonadati</taxon>
        <taxon>Pseudomonadota</taxon>
        <taxon>Betaproteobacteria</taxon>
        <taxon>Neisseriales</taxon>
        <taxon>Neisseriaceae</taxon>
        <taxon>Kingella</taxon>
    </lineage>
</organism>
<dbReference type="InterPro" id="IPR038440">
    <property type="entry name" value="FimV_C_sf"/>
</dbReference>
<dbReference type="Proteomes" id="UP000215450">
    <property type="component" value="Unassembled WGS sequence"/>
</dbReference>
<dbReference type="STRING" id="1522312.GCA_900177895_01516"/>
<feature type="compositionally biased region" description="Acidic residues" evidence="1">
    <location>
        <begin position="499"/>
        <end position="511"/>
    </location>
</feature>
<feature type="chain" id="PRO_5012805443" description="LysM domain-containing protein" evidence="2">
    <location>
        <begin position="22"/>
        <end position="1001"/>
    </location>
</feature>
<accession>A0A238TAQ3</accession>
<dbReference type="OrthoDB" id="5298707at2"/>
<dbReference type="Gene3D" id="3.10.350.10">
    <property type="entry name" value="LysM domain"/>
    <property type="match status" value="1"/>
</dbReference>
<evidence type="ECO:0008006" key="5">
    <source>
        <dbReference type="Google" id="ProtNLM"/>
    </source>
</evidence>
<feature type="compositionally biased region" description="Polar residues" evidence="1">
    <location>
        <begin position="554"/>
        <end position="583"/>
    </location>
</feature>
<dbReference type="CDD" id="cd00118">
    <property type="entry name" value="LysM"/>
    <property type="match status" value="1"/>
</dbReference>
<evidence type="ECO:0000313" key="3">
    <source>
        <dbReference type="EMBL" id="SNB63299.1"/>
    </source>
</evidence>
<dbReference type="Gene3D" id="1.20.58.2200">
    <property type="match status" value="1"/>
</dbReference>
<feature type="compositionally biased region" description="Pro residues" evidence="1">
    <location>
        <begin position="289"/>
        <end position="305"/>
    </location>
</feature>
<dbReference type="AlphaFoldDB" id="A0A238TAQ3"/>
<comment type="caution">
    <text evidence="3">The sequence shown here is derived from an EMBL/GenBank/DDBJ whole genome shotgun (WGS) entry which is preliminary data.</text>
</comment>
<feature type="compositionally biased region" description="Acidic residues" evidence="1">
    <location>
        <begin position="443"/>
        <end position="478"/>
    </location>
</feature>
<feature type="region of interest" description="Disordered" evidence="1">
    <location>
        <begin position="259"/>
        <end position="340"/>
    </location>
</feature>
<feature type="region of interest" description="Disordered" evidence="1">
    <location>
        <begin position="386"/>
        <end position="407"/>
    </location>
</feature>
<feature type="signal peptide" evidence="2">
    <location>
        <begin position="1"/>
        <end position="21"/>
    </location>
</feature>
<dbReference type="InterPro" id="IPR018392">
    <property type="entry name" value="LysM"/>
</dbReference>
<dbReference type="NCBIfam" id="TIGR03504">
    <property type="entry name" value="FimV_Cterm"/>
    <property type="match status" value="1"/>
</dbReference>
<feature type="compositionally biased region" description="Basic and acidic residues" evidence="1">
    <location>
        <begin position="307"/>
        <end position="324"/>
    </location>
</feature>
<reference evidence="3" key="1">
    <citation type="submission" date="2017-06" db="EMBL/GenBank/DDBJ databases">
        <authorList>
            <person name="Laurent S."/>
        </authorList>
    </citation>
    <scope>NUCLEOTIDE SEQUENCE</scope>
    <source>
        <strain evidence="3">Kingella_eburonensis</strain>
    </source>
</reference>
<dbReference type="EMBL" id="FXUV02000017">
    <property type="protein sequence ID" value="SNB63299.1"/>
    <property type="molecule type" value="Genomic_DNA"/>
</dbReference>
<keyword evidence="4" id="KW-1185">Reference proteome</keyword>
<keyword evidence="2" id="KW-0732">Signal</keyword>
<protein>
    <recommendedName>
        <fullName evidence="5">LysM domain-containing protein</fullName>
    </recommendedName>
</protein>
<dbReference type="InterPro" id="IPR036779">
    <property type="entry name" value="LysM_dom_sf"/>
</dbReference>
<feature type="region of interest" description="Disordered" evidence="1">
    <location>
        <begin position="440"/>
        <end position="638"/>
    </location>
</feature>
<evidence type="ECO:0000313" key="4">
    <source>
        <dbReference type="Proteomes" id="UP000215450"/>
    </source>
</evidence>
<sequence>MKTHTKVIATSLSLMTTYAMAGVGGLNVQSNLGEPFSGSILVTGREAEALIKSGSVSVSGGGVHGTVVPQGENKALIHLRSSSPVNEPILDFSVKAGNQTRQYTVMVNPSNYRPKQANNSNSRRMRKQAAYNVPVQQPAENQQDFAAVDVEASDEVVAQRARPAAAYRRAKTGYAPRYYRVHSGETLASIAARYRPHRMSVQRAMRALVAANPRAFRNGRMYRNVTLYIPSASQWYAYSNSYKVRSSYPRSVARPSINNVVDDGMNNNAAPAANTAPVATPSAPQTQPVTPPPAPAKDATPPTPPKAEVKPEVKPEAVKPEEKPAVTVKASEVASAPAASTTAVAAEEKVASATELVPATTSQPEAAQAASVAAASSASAAVVPASQAASAPKPKKHPPMPVEEPVEEEGFDWLGLGVPAAAGLAALGGGAYFLNRRRKANAEDADDEEFEDDDVEFDSENSGDSNNDWEVDQFDTDDNTAPKWDTAPAASENSSFQTDDNDFFDLPDAEESVPAKPANSKSSFNLDDFEPSNLADTSVAAPSAVEEDDFEWATTETAPASDASTNDWLADDTFSTESAPAETTSADDDEWLLDDTLTVSEPAVQAAESAEASNLFDFDLPAEPVSAPTTNTNPVDDFDLDMAESALGLSSEPATPTAAIDPKPASKKFDELMNFDLAGTAATAATTVAATTAVAAQSNEDILLFDLPSEEPSASIASVQSEPAELSLDDFSSLDFSTDTIATQATAVSEVNEFADFNLDMPSEPAAPVANAEVSLDDFGLDLPTEVAAPVADLAMNNLDLDTPAAPAIDALNDLSLDMPTIEEPAVALDAPAVPVADFSLDDMPAIEEPVATLDAPEFALDDLSFDAPVQEAAPVVEAGLADFDLAMDAPAAPAAEPSMDFALDDFEAPAQPAAEPMEFVDDSSIDLSAFETTQAPQDAGFVSESVSSEAPHEAKLELAKMYLEIDDAVAARETLRELLVEAGSGEFYDQAKQLLDELGG</sequence>
<dbReference type="RefSeq" id="WP_095062301.1">
    <property type="nucleotide sequence ID" value="NZ_FXUV02000017.1"/>
</dbReference>
<proteinExistence type="predicted"/>
<evidence type="ECO:0000256" key="1">
    <source>
        <dbReference type="SAM" id="MobiDB-lite"/>
    </source>
</evidence>
<gene>
    <name evidence="3" type="ORF">KEBURONENSIS_01071</name>
</gene>
<name>A0A238TAQ3_9NEIS</name>
<feature type="compositionally biased region" description="Low complexity" evidence="1">
    <location>
        <begin position="266"/>
        <end position="288"/>
    </location>
</feature>
<feature type="compositionally biased region" description="Low complexity" evidence="1">
    <location>
        <begin position="325"/>
        <end position="340"/>
    </location>
</feature>
<dbReference type="InterPro" id="IPR020011">
    <property type="entry name" value="FimV_C"/>
</dbReference>
<evidence type="ECO:0000256" key="2">
    <source>
        <dbReference type="SAM" id="SignalP"/>
    </source>
</evidence>